<proteinExistence type="predicted"/>
<sequence>MRRLLTVTLTGLAAAPFASPVVAAEMNVKVEIPRLNVAEYHRPYVSMWIERADQSPAATLAVWYDVKHKDGEGTKWLKDMRQWWRKAGRDMQMPADGISGATRAAGEHTLTFSDAKAPLGKLPAGEYQLVVEAAREVGGRELLRVPFAWPPKAAASAKAKGEHELGGVSVDLKP</sequence>
<name>A0A0C4YPL2_9BURK</name>
<gene>
    <name evidence="2" type="ORF">RR42_s3412</name>
</gene>
<feature type="signal peptide" evidence="1">
    <location>
        <begin position="1"/>
        <end position="23"/>
    </location>
</feature>
<reference evidence="2 3" key="1">
    <citation type="journal article" date="2015" name="Genome Announc.">
        <title>Complete Genome Sequence of Cupriavidus basilensis 4G11, Isolated from the Oak Ridge Field Research Center Site.</title>
        <authorList>
            <person name="Ray J."/>
            <person name="Waters R.J."/>
            <person name="Skerker J.M."/>
            <person name="Kuehl J.V."/>
            <person name="Price M.N."/>
            <person name="Huang J."/>
            <person name="Chakraborty R."/>
            <person name="Arkin A.P."/>
            <person name="Deutschbauer A."/>
        </authorList>
    </citation>
    <scope>NUCLEOTIDE SEQUENCE [LARGE SCALE GENOMIC DNA]</scope>
    <source>
        <strain evidence="2">4G11</strain>
    </source>
</reference>
<dbReference type="KEGG" id="cbw:RR42_s3412"/>
<evidence type="ECO:0000256" key="1">
    <source>
        <dbReference type="SAM" id="SignalP"/>
    </source>
</evidence>
<dbReference type="PIRSF" id="PIRSF014995">
    <property type="entry name" value="UCP014995"/>
    <property type="match status" value="1"/>
</dbReference>
<keyword evidence="3" id="KW-1185">Reference proteome</keyword>
<dbReference type="OrthoDB" id="195316at2"/>
<dbReference type="InterPro" id="IPR014469">
    <property type="entry name" value="DUF2271"/>
</dbReference>
<evidence type="ECO:0000313" key="3">
    <source>
        <dbReference type="Proteomes" id="UP000031843"/>
    </source>
</evidence>
<organism evidence="2 3">
    <name type="scientific">Cupriavidus basilensis</name>
    <dbReference type="NCBI Taxonomy" id="68895"/>
    <lineage>
        <taxon>Bacteria</taxon>
        <taxon>Pseudomonadati</taxon>
        <taxon>Pseudomonadota</taxon>
        <taxon>Betaproteobacteria</taxon>
        <taxon>Burkholderiales</taxon>
        <taxon>Burkholderiaceae</taxon>
        <taxon>Cupriavidus</taxon>
    </lineage>
</organism>
<feature type="chain" id="PRO_5002174282" evidence="1">
    <location>
        <begin position="24"/>
        <end position="174"/>
    </location>
</feature>
<accession>A0A0C4YPL2</accession>
<dbReference type="STRING" id="68895.RR42_s3412"/>
<dbReference type="EMBL" id="CP010537">
    <property type="protein sequence ID" value="AJG24988.1"/>
    <property type="molecule type" value="Genomic_DNA"/>
</dbReference>
<keyword evidence="1" id="KW-0732">Signal</keyword>
<protein>
    <submittedName>
        <fullName evidence="2">Putative exported protein</fullName>
    </submittedName>
</protein>
<dbReference type="Proteomes" id="UP000031843">
    <property type="component" value="Chromosome secondary"/>
</dbReference>
<dbReference type="RefSeq" id="WP_043357371.1">
    <property type="nucleotide sequence ID" value="NZ_CP010537.1"/>
</dbReference>
<dbReference type="AlphaFoldDB" id="A0A0C4YPL2"/>
<dbReference type="Pfam" id="PF10029">
    <property type="entry name" value="DUF2271"/>
    <property type="match status" value="1"/>
</dbReference>
<evidence type="ECO:0000313" key="2">
    <source>
        <dbReference type="EMBL" id="AJG24988.1"/>
    </source>
</evidence>